<organism evidence="1 2">
    <name type="scientific">Agaribacillus aureus</name>
    <dbReference type="NCBI Taxonomy" id="3051825"/>
    <lineage>
        <taxon>Bacteria</taxon>
        <taxon>Pseudomonadati</taxon>
        <taxon>Bacteroidota</taxon>
        <taxon>Cytophagia</taxon>
        <taxon>Cytophagales</taxon>
        <taxon>Splendidivirgaceae</taxon>
        <taxon>Agaribacillus</taxon>
    </lineage>
</organism>
<protein>
    <submittedName>
        <fullName evidence="1">Uncharacterized protein</fullName>
    </submittedName>
</protein>
<sequence length="67" mass="7864">MAFAQSFSEINFEKAAVRFPDDLEHIVVNTCHRDIQFTFTKAEFEEFRETCQKALIIVKANQILRVK</sequence>
<evidence type="ECO:0000313" key="1">
    <source>
        <dbReference type="EMBL" id="MDN5217301.1"/>
    </source>
</evidence>
<keyword evidence="2" id="KW-1185">Reference proteome</keyword>
<accession>A0ABT8LJW1</accession>
<name>A0ABT8LJW1_9BACT</name>
<comment type="caution">
    <text evidence="1">The sequence shown here is derived from an EMBL/GenBank/DDBJ whole genome shotgun (WGS) entry which is preliminary data.</text>
</comment>
<proteinExistence type="predicted"/>
<dbReference type="EMBL" id="JAUJEB010000015">
    <property type="protein sequence ID" value="MDN5217301.1"/>
    <property type="molecule type" value="Genomic_DNA"/>
</dbReference>
<reference evidence="1" key="1">
    <citation type="submission" date="2023-06" db="EMBL/GenBank/DDBJ databases">
        <title>Genomic of Agaribacillus aureum.</title>
        <authorList>
            <person name="Wang G."/>
        </authorList>
    </citation>
    <scope>NUCLEOTIDE SEQUENCE</scope>
    <source>
        <strain evidence="1">BMA12</strain>
    </source>
</reference>
<evidence type="ECO:0000313" key="2">
    <source>
        <dbReference type="Proteomes" id="UP001172083"/>
    </source>
</evidence>
<gene>
    <name evidence="1" type="ORF">QQ020_34830</name>
</gene>
<dbReference type="Proteomes" id="UP001172083">
    <property type="component" value="Unassembled WGS sequence"/>
</dbReference>